<keyword evidence="3" id="KW-1185">Reference proteome</keyword>
<proteinExistence type="predicted"/>
<feature type="region of interest" description="Disordered" evidence="1">
    <location>
        <begin position="1"/>
        <end position="21"/>
    </location>
</feature>
<dbReference type="EMBL" id="JBHSPA010000047">
    <property type="protein sequence ID" value="MFC5829549.1"/>
    <property type="molecule type" value="Genomic_DNA"/>
</dbReference>
<evidence type="ECO:0000313" key="3">
    <source>
        <dbReference type="Proteomes" id="UP001596058"/>
    </source>
</evidence>
<dbReference type="Proteomes" id="UP001596058">
    <property type="component" value="Unassembled WGS sequence"/>
</dbReference>
<organism evidence="2 3">
    <name type="scientific">Nonomuraea insulae</name>
    <dbReference type="NCBI Taxonomy" id="1616787"/>
    <lineage>
        <taxon>Bacteria</taxon>
        <taxon>Bacillati</taxon>
        <taxon>Actinomycetota</taxon>
        <taxon>Actinomycetes</taxon>
        <taxon>Streptosporangiales</taxon>
        <taxon>Streptosporangiaceae</taxon>
        <taxon>Nonomuraea</taxon>
    </lineage>
</organism>
<evidence type="ECO:0000313" key="2">
    <source>
        <dbReference type="EMBL" id="MFC5829549.1"/>
    </source>
</evidence>
<sequence>MPIPTGRIVRRPTARLGDEHPHGLAEAWARLAQDVPNRRSS</sequence>
<name>A0ABW1CV94_9ACTN</name>
<comment type="caution">
    <text evidence="2">The sequence shown here is derived from an EMBL/GenBank/DDBJ whole genome shotgun (WGS) entry which is preliminary data.</text>
</comment>
<protein>
    <submittedName>
        <fullName evidence="2">Uncharacterized protein</fullName>
    </submittedName>
</protein>
<gene>
    <name evidence="2" type="ORF">ACFPZ3_37290</name>
</gene>
<evidence type="ECO:0000256" key="1">
    <source>
        <dbReference type="SAM" id="MobiDB-lite"/>
    </source>
</evidence>
<reference evidence="3" key="1">
    <citation type="journal article" date="2019" name="Int. J. Syst. Evol. Microbiol.">
        <title>The Global Catalogue of Microorganisms (GCM) 10K type strain sequencing project: providing services to taxonomists for standard genome sequencing and annotation.</title>
        <authorList>
            <consortium name="The Broad Institute Genomics Platform"/>
            <consortium name="The Broad Institute Genome Sequencing Center for Infectious Disease"/>
            <person name="Wu L."/>
            <person name="Ma J."/>
        </authorList>
    </citation>
    <scope>NUCLEOTIDE SEQUENCE [LARGE SCALE GENOMIC DNA]</scope>
    <source>
        <strain evidence="3">CCUG 53903</strain>
    </source>
</reference>
<accession>A0ABW1CV94</accession>
<dbReference type="RefSeq" id="WP_379519041.1">
    <property type="nucleotide sequence ID" value="NZ_JBHSPA010000047.1"/>
</dbReference>